<dbReference type="GO" id="GO:0016301">
    <property type="term" value="F:kinase activity"/>
    <property type="evidence" value="ECO:0007669"/>
    <property type="project" value="UniProtKB-KW"/>
</dbReference>
<evidence type="ECO:0000256" key="2">
    <source>
        <dbReference type="SAM" id="SignalP"/>
    </source>
</evidence>
<comment type="caution">
    <text evidence="4">The sequence shown here is derived from an EMBL/GenBank/DDBJ whole genome shotgun (WGS) entry which is preliminary data.</text>
</comment>
<keyword evidence="2" id="KW-0732">Signal</keyword>
<evidence type="ECO:0000256" key="1">
    <source>
        <dbReference type="ARBA" id="ARBA00006209"/>
    </source>
</evidence>
<keyword evidence="4" id="KW-0418">Kinase</keyword>
<proteinExistence type="inferred from homology"/>
<dbReference type="EMBL" id="QGNW01000169">
    <property type="protein sequence ID" value="RVW88926.1"/>
    <property type="molecule type" value="Genomic_DNA"/>
</dbReference>
<dbReference type="AlphaFoldDB" id="A0A438HWV0"/>
<dbReference type="Proteomes" id="UP000288805">
    <property type="component" value="Unassembled WGS sequence"/>
</dbReference>
<feature type="chain" id="PRO_5019457219" evidence="2">
    <location>
        <begin position="19"/>
        <end position="148"/>
    </location>
</feature>
<dbReference type="InterPro" id="IPR045495">
    <property type="entry name" value="PI4K_N"/>
</dbReference>
<reference evidence="4 5" key="1">
    <citation type="journal article" date="2018" name="PLoS Genet.">
        <title>Population sequencing reveals clonal diversity and ancestral inbreeding in the grapevine cultivar Chardonnay.</title>
        <authorList>
            <person name="Roach M.J."/>
            <person name="Johnson D.L."/>
            <person name="Bohlmann J."/>
            <person name="van Vuuren H.J."/>
            <person name="Jones S.J."/>
            <person name="Pretorius I.S."/>
            <person name="Schmidt S.A."/>
            <person name="Borneman A.R."/>
        </authorList>
    </citation>
    <scope>NUCLEOTIDE SEQUENCE [LARGE SCALE GENOMIC DNA]</scope>
    <source>
        <strain evidence="5">cv. Chardonnay</strain>
        <tissue evidence="4">Leaf</tissue>
    </source>
</reference>
<sequence length="148" mass="16520">MMSHLLLLPMILLAKVFFRKSFGKANTWQRAQHTPDVVSLPFEIRIGTGKNDSWISIRATNVPAVIAAAAVASGANFKLTNAFNLEFLGYKSSWHEKITGSLFFICDVLDDGDSGQFSRFKQVYPPPHQRPQLRAEDICCTGFQDLVS</sequence>
<feature type="signal peptide" evidence="2">
    <location>
        <begin position="1"/>
        <end position="18"/>
    </location>
</feature>
<evidence type="ECO:0000259" key="3">
    <source>
        <dbReference type="Pfam" id="PF19274"/>
    </source>
</evidence>
<evidence type="ECO:0000313" key="5">
    <source>
        <dbReference type="Proteomes" id="UP000288805"/>
    </source>
</evidence>
<protein>
    <submittedName>
        <fullName evidence="4">Phosphatidylinositol 4-kinase alpha 1</fullName>
    </submittedName>
</protein>
<comment type="similarity">
    <text evidence="1">Belongs to the PI3/PI4-kinase family. Type III PI4K subfamily.</text>
</comment>
<name>A0A438HWV0_VITVI</name>
<gene>
    <name evidence="4" type="primary">PI4KA1_4</name>
    <name evidence="4" type="ORF">CK203_045065</name>
</gene>
<evidence type="ECO:0000313" key="4">
    <source>
        <dbReference type="EMBL" id="RVW88926.1"/>
    </source>
</evidence>
<keyword evidence="4" id="KW-0808">Transferase</keyword>
<dbReference type="Pfam" id="PF19274">
    <property type="entry name" value="PI4K_N"/>
    <property type="match status" value="1"/>
</dbReference>
<accession>A0A438HWV0</accession>
<organism evidence="4 5">
    <name type="scientific">Vitis vinifera</name>
    <name type="common">Grape</name>
    <dbReference type="NCBI Taxonomy" id="29760"/>
    <lineage>
        <taxon>Eukaryota</taxon>
        <taxon>Viridiplantae</taxon>
        <taxon>Streptophyta</taxon>
        <taxon>Embryophyta</taxon>
        <taxon>Tracheophyta</taxon>
        <taxon>Spermatophyta</taxon>
        <taxon>Magnoliopsida</taxon>
        <taxon>eudicotyledons</taxon>
        <taxon>Gunneridae</taxon>
        <taxon>Pentapetalae</taxon>
        <taxon>rosids</taxon>
        <taxon>Vitales</taxon>
        <taxon>Vitaceae</taxon>
        <taxon>Viteae</taxon>
        <taxon>Vitis</taxon>
    </lineage>
</organism>
<feature type="domain" description="PI4-kinase N-terminal" evidence="3">
    <location>
        <begin position="19"/>
        <end position="89"/>
    </location>
</feature>